<dbReference type="OrthoDB" id="5380555at2759"/>
<dbReference type="PANTHER" id="PTHR34825">
    <property type="entry name" value="CONSERVED PROTEIN, WITH A WEAK D-GALACTARATE DEHYDRATASE/ALTRONATE HYDROLASE DOMAIN"/>
    <property type="match status" value="1"/>
</dbReference>
<dbReference type="EMBL" id="ML170160">
    <property type="protein sequence ID" value="TDL27117.1"/>
    <property type="molecule type" value="Genomic_DNA"/>
</dbReference>
<dbReference type="Proteomes" id="UP000294933">
    <property type="component" value="Unassembled WGS sequence"/>
</dbReference>
<gene>
    <name evidence="2" type="ORF">BD410DRAFT_800171</name>
</gene>
<keyword evidence="3" id="KW-1185">Reference proteome</keyword>
<organism evidence="2 3">
    <name type="scientific">Rickenella mellea</name>
    <dbReference type="NCBI Taxonomy" id="50990"/>
    <lineage>
        <taxon>Eukaryota</taxon>
        <taxon>Fungi</taxon>
        <taxon>Dikarya</taxon>
        <taxon>Basidiomycota</taxon>
        <taxon>Agaricomycotina</taxon>
        <taxon>Agaricomycetes</taxon>
        <taxon>Hymenochaetales</taxon>
        <taxon>Rickenellaceae</taxon>
        <taxon>Rickenella</taxon>
    </lineage>
</organism>
<dbReference type="Pfam" id="PF09820">
    <property type="entry name" value="AAA-ATPase_like"/>
    <property type="match status" value="1"/>
</dbReference>
<proteinExistence type="predicted"/>
<dbReference type="AlphaFoldDB" id="A0A4Y7QHJ2"/>
<sequence length="373" mass="41883">MFEVGSAPTSPETTKRRRLERLSGSNTIFITVGEAGESNAPTLPSCGAGFEHLTTIPKLIAADKTRYIEELDKEPAYQYLFLRPRRFGKSTFLQTLSDYYDETKRDSFDNIFRDLYIGQHPTKSRNSLLVLCFNFSGTPVLDNFDDTKKYFHKQMHLTLLAFLNTNQAVLSPIEGLMVADDMGSLTLQGVLSLVKRRGKELFVGVDEYDAPGNSALFSSDPGLYERVAEFFSTQFYGVIKEAVSQLIVVKYWLTGVLPAFRDSIGPLLAAHIISNESEYHGLCGLTDAEVQTIARAYLSSDIEPPALAETMRELQRRYGGYRFCAPGDEPLETLYNPQLVFTHLRGLAKNKSDLDPRDEIEAVHTARPKYDSK</sequence>
<dbReference type="PANTHER" id="PTHR34825:SF2">
    <property type="entry name" value="AAA-ATPASE-LIKE DOMAIN-CONTAINING PROTEIN"/>
    <property type="match status" value="1"/>
</dbReference>
<evidence type="ECO:0000259" key="1">
    <source>
        <dbReference type="Pfam" id="PF09820"/>
    </source>
</evidence>
<evidence type="ECO:0000313" key="2">
    <source>
        <dbReference type="EMBL" id="TDL27117.1"/>
    </source>
</evidence>
<protein>
    <submittedName>
        <fullName evidence="2">DUF1703-domain-containing protein</fullName>
    </submittedName>
</protein>
<reference evidence="2 3" key="1">
    <citation type="submission" date="2018-06" db="EMBL/GenBank/DDBJ databases">
        <title>A transcriptomic atlas of mushroom development highlights an independent origin of complex multicellularity.</title>
        <authorList>
            <consortium name="DOE Joint Genome Institute"/>
            <person name="Krizsan K."/>
            <person name="Almasi E."/>
            <person name="Merenyi Z."/>
            <person name="Sahu N."/>
            <person name="Viragh M."/>
            <person name="Koszo T."/>
            <person name="Mondo S."/>
            <person name="Kiss B."/>
            <person name="Balint B."/>
            <person name="Kues U."/>
            <person name="Barry K."/>
            <person name="Hegedus J.C."/>
            <person name="Henrissat B."/>
            <person name="Johnson J."/>
            <person name="Lipzen A."/>
            <person name="Ohm R."/>
            <person name="Nagy I."/>
            <person name="Pangilinan J."/>
            <person name="Yan J."/>
            <person name="Xiong Y."/>
            <person name="Grigoriev I.V."/>
            <person name="Hibbett D.S."/>
            <person name="Nagy L.G."/>
        </authorList>
    </citation>
    <scope>NUCLEOTIDE SEQUENCE [LARGE SCALE GENOMIC DNA]</scope>
    <source>
        <strain evidence="2 3">SZMC22713</strain>
    </source>
</reference>
<accession>A0A4Y7QHJ2</accession>
<feature type="domain" description="AAA-ATPase-like" evidence="1">
    <location>
        <begin position="62"/>
        <end position="264"/>
    </location>
</feature>
<name>A0A4Y7QHJ2_9AGAM</name>
<evidence type="ECO:0000313" key="3">
    <source>
        <dbReference type="Proteomes" id="UP000294933"/>
    </source>
</evidence>
<dbReference type="InterPro" id="IPR018631">
    <property type="entry name" value="AAA-ATPase-like_dom"/>
</dbReference>
<dbReference type="VEuPathDB" id="FungiDB:BD410DRAFT_800171"/>